<proteinExistence type="predicted"/>
<reference evidence="3" key="1">
    <citation type="journal article" date="2019" name="Int. J. Syst. Evol. Microbiol.">
        <title>The Global Catalogue of Microorganisms (GCM) 10K type strain sequencing project: providing services to taxonomists for standard genome sequencing and annotation.</title>
        <authorList>
            <consortium name="The Broad Institute Genomics Platform"/>
            <consortium name="The Broad Institute Genome Sequencing Center for Infectious Disease"/>
            <person name="Wu L."/>
            <person name="Ma J."/>
        </authorList>
    </citation>
    <scope>NUCLEOTIDE SEQUENCE [LARGE SCALE GENOMIC DNA]</scope>
    <source>
        <strain evidence="3">XZYJ18</strain>
    </source>
</reference>
<organism evidence="2 3">
    <name type="scientific">Nocardiopsis mangrovi</name>
    <dbReference type="NCBI Taxonomy" id="1179818"/>
    <lineage>
        <taxon>Bacteria</taxon>
        <taxon>Bacillati</taxon>
        <taxon>Actinomycetota</taxon>
        <taxon>Actinomycetes</taxon>
        <taxon>Streptosporangiales</taxon>
        <taxon>Nocardiopsidaceae</taxon>
        <taxon>Nocardiopsis</taxon>
    </lineage>
</organism>
<gene>
    <name evidence="2" type="ORF">ACFO4E_19360</name>
</gene>
<comment type="caution">
    <text evidence="2">The sequence shown here is derived from an EMBL/GenBank/DDBJ whole genome shotgun (WGS) entry which is preliminary data.</text>
</comment>
<sequence>MQKSTVRRIVFTAIAAPALAFGVPAVAMADAGYDHELTKAGPKGATAYHVSSHAKDGRVEYHESFEHVGPHGAVSSSTHSSAD</sequence>
<dbReference type="EMBL" id="JBHSFQ010000020">
    <property type="protein sequence ID" value="MFC4564026.1"/>
    <property type="molecule type" value="Genomic_DNA"/>
</dbReference>
<dbReference type="Proteomes" id="UP001595923">
    <property type="component" value="Unassembled WGS sequence"/>
</dbReference>
<evidence type="ECO:0000313" key="3">
    <source>
        <dbReference type="Proteomes" id="UP001595923"/>
    </source>
</evidence>
<dbReference type="RefSeq" id="WP_378576787.1">
    <property type="nucleotide sequence ID" value="NZ_JBHSFQ010000020.1"/>
</dbReference>
<evidence type="ECO:0000256" key="1">
    <source>
        <dbReference type="SAM" id="SignalP"/>
    </source>
</evidence>
<name>A0ABV9DZ18_9ACTN</name>
<feature type="signal peptide" evidence="1">
    <location>
        <begin position="1"/>
        <end position="29"/>
    </location>
</feature>
<keyword evidence="1" id="KW-0732">Signal</keyword>
<accession>A0ABV9DZ18</accession>
<feature type="chain" id="PRO_5045809854" evidence="1">
    <location>
        <begin position="30"/>
        <end position="83"/>
    </location>
</feature>
<keyword evidence="3" id="KW-1185">Reference proteome</keyword>
<evidence type="ECO:0000313" key="2">
    <source>
        <dbReference type="EMBL" id="MFC4564026.1"/>
    </source>
</evidence>
<protein>
    <submittedName>
        <fullName evidence="2">Uncharacterized protein</fullName>
    </submittedName>
</protein>